<dbReference type="Proteomes" id="UP000758155">
    <property type="component" value="Unassembled WGS sequence"/>
</dbReference>
<accession>A0A9P4WSB7</accession>
<dbReference type="OrthoDB" id="2687452at2759"/>
<organism evidence="2 3">
    <name type="scientific">Didymella heteroderae</name>
    <dbReference type="NCBI Taxonomy" id="1769908"/>
    <lineage>
        <taxon>Eukaryota</taxon>
        <taxon>Fungi</taxon>
        <taxon>Dikarya</taxon>
        <taxon>Ascomycota</taxon>
        <taxon>Pezizomycotina</taxon>
        <taxon>Dothideomycetes</taxon>
        <taxon>Pleosporomycetidae</taxon>
        <taxon>Pleosporales</taxon>
        <taxon>Pleosporineae</taxon>
        <taxon>Didymellaceae</taxon>
        <taxon>Didymella</taxon>
    </lineage>
</organism>
<dbReference type="AlphaFoldDB" id="A0A9P4WSB7"/>
<gene>
    <name evidence="2" type="ORF">E8E12_004349</name>
</gene>
<keyword evidence="3" id="KW-1185">Reference proteome</keyword>
<proteinExistence type="predicted"/>
<name>A0A9P4WSB7_9PLEO</name>
<reference evidence="2" key="1">
    <citation type="submission" date="2019-04" db="EMBL/GenBank/DDBJ databases">
        <title>Sequencing of skin fungus with MAO and IRED activity.</title>
        <authorList>
            <person name="Marsaioli A.J."/>
            <person name="Bonatto J.M.C."/>
            <person name="Reis Junior O."/>
        </authorList>
    </citation>
    <scope>NUCLEOTIDE SEQUENCE</scope>
    <source>
        <strain evidence="2">28M1</strain>
    </source>
</reference>
<feature type="compositionally biased region" description="Polar residues" evidence="1">
    <location>
        <begin position="80"/>
        <end position="95"/>
    </location>
</feature>
<protein>
    <submittedName>
        <fullName evidence="2">Uncharacterized protein</fullName>
    </submittedName>
</protein>
<feature type="region of interest" description="Disordered" evidence="1">
    <location>
        <begin position="50"/>
        <end position="109"/>
    </location>
</feature>
<evidence type="ECO:0000256" key="1">
    <source>
        <dbReference type="SAM" id="MobiDB-lite"/>
    </source>
</evidence>
<sequence length="109" mass="11905">MSAFGYPLSWPDQGNFSAYTTAHPMVPQYTQTQLNQYFAQYHCYPPQPYQTVSDIGTRPVPPPAIQSSSPSIPGPITMPQNSSQLSFDASFSYGEQPSAGPKPKSKSSK</sequence>
<feature type="compositionally biased region" description="Low complexity" evidence="1">
    <location>
        <begin position="65"/>
        <end position="79"/>
    </location>
</feature>
<evidence type="ECO:0000313" key="2">
    <source>
        <dbReference type="EMBL" id="KAF3041300.1"/>
    </source>
</evidence>
<evidence type="ECO:0000313" key="3">
    <source>
        <dbReference type="Proteomes" id="UP000758155"/>
    </source>
</evidence>
<comment type="caution">
    <text evidence="2">The sequence shown here is derived from an EMBL/GenBank/DDBJ whole genome shotgun (WGS) entry which is preliminary data.</text>
</comment>
<dbReference type="EMBL" id="SWKV01000021">
    <property type="protein sequence ID" value="KAF3041300.1"/>
    <property type="molecule type" value="Genomic_DNA"/>
</dbReference>